<evidence type="ECO:0000256" key="1">
    <source>
        <dbReference type="SAM" id="MobiDB-lite"/>
    </source>
</evidence>
<evidence type="ECO:0000313" key="4">
    <source>
        <dbReference type="EnsemblPlants" id="TraesCS2B02G199200.1.cds1"/>
    </source>
</evidence>
<dbReference type="Proteomes" id="UP000019116">
    <property type="component" value="Chromosome 2B"/>
</dbReference>
<dbReference type="STRING" id="4565.A0A3B6C2Y6"/>
<reference evidence="4" key="1">
    <citation type="submission" date="2018-08" db="EMBL/GenBank/DDBJ databases">
        <authorList>
            <person name="Rossello M."/>
        </authorList>
    </citation>
    <scope>NUCLEOTIDE SEQUENCE [LARGE SCALE GENOMIC DNA]</scope>
    <source>
        <strain evidence="4">cv. Chinese Spring</strain>
    </source>
</reference>
<dbReference type="Gramene" id="TraesCS2B02G199200.1">
    <property type="protein sequence ID" value="TraesCS2B02G199200.1.cds1"/>
    <property type="gene ID" value="TraesCS2B02G199200"/>
</dbReference>
<feature type="domain" description="PGG" evidence="3">
    <location>
        <begin position="110"/>
        <end position="215"/>
    </location>
</feature>
<sequence>MSPAVAPPTVEVGPDPPAQHPEVEIITMRVVSAAEHADEAEPAVDTTSLSCPVLLLPTSSLAKGMHVLLVQPAADSPPAVVQDSLVLASRRDDAPAVQQARDKDARNSKAARELRGWLMALATVIASITYASGLNPPDGFQGGGGDRVTPVLRATSPRRYTTFYYCNTVAFALSLSIVLLVASQDLRRLAKIKVLEIIVALDVLALLMAYIVGSTFGLEELGVCAGLVLIVPVALVVMSSRLCGKYFWDEL</sequence>
<dbReference type="PANTHER" id="PTHR24177">
    <property type="entry name" value="CASKIN"/>
    <property type="match status" value="1"/>
</dbReference>
<dbReference type="OrthoDB" id="685552at2759"/>
<name>A0A3B6C2Y6_WHEAT</name>
<protein>
    <recommendedName>
        <fullName evidence="3">PGG domain-containing protein</fullName>
    </recommendedName>
</protein>
<feature type="transmembrane region" description="Helical" evidence="2">
    <location>
        <begin position="116"/>
        <end position="133"/>
    </location>
</feature>
<feature type="transmembrane region" description="Helical" evidence="2">
    <location>
        <begin position="162"/>
        <end position="182"/>
    </location>
</feature>
<keyword evidence="2" id="KW-0472">Membrane</keyword>
<dbReference type="AlphaFoldDB" id="A0A3B6C2Y6"/>
<evidence type="ECO:0000256" key="2">
    <source>
        <dbReference type="SAM" id="Phobius"/>
    </source>
</evidence>
<feature type="region of interest" description="Disordered" evidence="1">
    <location>
        <begin position="1"/>
        <end position="21"/>
    </location>
</feature>
<proteinExistence type="predicted"/>
<dbReference type="Gramene" id="TraesCS2B03G0479700.1">
    <property type="protein sequence ID" value="TraesCS2B03G0479700.1.CDS1"/>
    <property type="gene ID" value="TraesCS2B03G0479700"/>
</dbReference>
<keyword evidence="5" id="KW-1185">Reference proteome</keyword>
<reference evidence="4" key="2">
    <citation type="submission" date="2018-10" db="UniProtKB">
        <authorList>
            <consortium name="EnsemblPlants"/>
        </authorList>
    </citation>
    <scope>IDENTIFICATION</scope>
</reference>
<feature type="transmembrane region" description="Helical" evidence="2">
    <location>
        <begin position="218"/>
        <end position="238"/>
    </location>
</feature>
<accession>A0A3B6C2Y6</accession>
<evidence type="ECO:0000313" key="5">
    <source>
        <dbReference type="Proteomes" id="UP000019116"/>
    </source>
</evidence>
<dbReference type="PANTHER" id="PTHR24177:SF428">
    <property type="entry name" value="PGG DOMAIN-CONTAINING PROTEIN"/>
    <property type="match status" value="1"/>
</dbReference>
<dbReference type="EnsemblPlants" id="TraesCS2B02G199200.1">
    <property type="protein sequence ID" value="TraesCS2B02G199200.1.cds1"/>
    <property type="gene ID" value="TraesCS2B02G199200"/>
</dbReference>
<keyword evidence="2" id="KW-1133">Transmembrane helix</keyword>
<feature type="transmembrane region" description="Helical" evidence="2">
    <location>
        <begin position="194"/>
        <end position="212"/>
    </location>
</feature>
<organism evidence="4">
    <name type="scientific">Triticum aestivum</name>
    <name type="common">Wheat</name>
    <dbReference type="NCBI Taxonomy" id="4565"/>
    <lineage>
        <taxon>Eukaryota</taxon>
        <taxon>Viridiplantae</taxon>
        <taxon>Streptophyta</taxon>
        <taxon>Embryophyta</taxon>
        <taxon>Tracheophyta</taxon>
        <taxon>Spermatophyta</taxon>
        <taxon>Magnoliopsida</taxon>
        <taxon>Liliopsida</taxon>
        <taxon>Poales</taxon>
        <taxon>Poaceae</taxon>
        <taxon>BOP clade</taxon>
        <taxon>Pooideae</taxon>
        <taxon>Triticodae</taxon>
        <taxon>Triticeae</taxon>
        <taxon>Triticinae</taxon>
        <taxon>Triticum</taxon>
    </lineage>
</organism>
<evidence type="ECO:0000259" key="3">
    <source>
        <dbReference type="Pfam" id="PF13962"/>
    </source>
</evidence>
<dbReference type="Pfam" id="PF13962">
    <property type="entry name" value="PGG"/>
    <property type="match status" value="1"/>
</dbReference>
<dbReference type="InterPro" id="IPR026961">
    <property type="entry name" value="PGG_dom"/>
</dbReference>
<keyword evidence="2" id="KW-0812">Transmembrane</keyword>